<accession>A0ABU6YLP7</accession>
<sequence length="143" mass="16091">MGFKEEDKTGKIQPRDNRDELDFHSDQPFTPSQDVQFTPKLEKGGKTIAINVALIGNDGLPVENQQNLYCEKCRSYGHVQESCGFTTSFATLFHLRARFYWGHVCVHSLCSNTALFFKTTTLFDGLGDLLGKPIATLKKRGQM</sequence>
<gene>
    <name evidence="2" type="ORF">PIB30_060089</name>
</gene>
<name>A0ABU6YLP7_9FABA</name>
<evidence type="ECO:0000313" key="2">
    <source>
        <dbReference type="EMBL" id="MED6210013.1"/>
    </source>
</evidence>
<feature type="compositionally biased region" description="Basic and acidic residues" evidence="1">
    <location>
        <begin position="1"/>
        <end position="25"/>
    </location>
</feature>
<feature type="compositionally biased region" description="Polar residues" evidence="1">
    <location>
        <begin position="27"/>
        <end position="36"/>
    </location>
</feature>
<feature type="region of interest" description="Disordered" evidence="1">
    <location>
        <begin position="1"/>
        <end position="37"/>
    </location>
</feature>
<dbReference type="EMBL" id="JASCZI010242182">
    <property type="protein sequence ID" value="MED6210013.1"/>
    <property type="molecule type" value="Genomic_DNA"/>
</dbReference>
<evidence type="ECO:0000256" key="1">
    <source>
        <dbReference type="SAM" id="MobiDB-lite"/>
    </source>
</evidence>
<dbReference type="Proteomes" id="UP001341840">
    <property type="component" value="Unassembled WGS sequence"/>
</dbReference>
<protein>
    <submittedName>
        <fullName evidence="2">Uncharacterized protein</fullName>
    </submittedName>
</protein>
<organism evidence="2 3">
    <name type="scientific">Stylosanthes scabra</name>
    <dbReference type="NCBI Taxonomy" id="79078"/>
    <lineage>
        <taxon>Eukaryota</taxon>
        <taxon>Viridiplantae</taxon>
        <taxon>Streptophyta</taxon>
        <taxon>Embryophyta</taxon>
        <taxon>Tracheophyta</taxon>
        <taxon>Spermatophyta</taxon>
        <taxon>Magnoliopsida</taxon>
        <taxon>eudicotyledons</taxon>
        <taxon>Gunneridae</taxon>
        <taxon>Pentapetalae</taxon>
        <taxon>rosids</taxon>
        <taxon>fabids</taxon>
        <taxon>Fabales</taxon>
        <taxon>Fabaceae</taxon>
        <taxon>Papilionoideae</taxon>
        <taxon>50 kb inversion clade</taxon>
        <taxon>dalbergioids sensu lato</taxon>
        <taxon>Dalbergieae</taxon>
        <taxon>Pterocarpus clade</taxon>
        <taxon>Stylosanthes</taxon>
    </lineage>
</organism>
<evidence type="ECO:0000313" key="3">
    <source>
        <dbReference type="Proteomes" id="UP001341840"/>
    </source>
</evidence>
<keyword evidence="3" id="KW-1185">Reference proteome</keyword>
<reference evidence="2 3" key="1">
    <citation type="journal article" date="2023" name="Plants (Basel)">
        <title>Bridging the Gap: Combining Genomics and Transcriptomics Approaches to Understand Stylosanthes scabra, an Orphan Legume from the Brazilian Caatinga.</title>
        <authorList>
            <person name="Ferreira-Neto J.R.C."/>
            <person name="da Silva M.D."/>
            <person name="Binneck E."/>
            <person name="de Melo N.F."/>
            <person name="da Silva R.H."/>
            <person name="de Melo A.L.T.M."/>
            <person name="Pandolfi V."/>
            <person name="Bustamante F.O."/>
            <person name="Brasileiro-Vidal A.C."/>
            <person name="Benko-Iseppon A.M."/>
        </authorList>
    </citation>
    <scope>NUCLEOTIDE SEQUENCE [LARGE SCALE GENOMIC DNA]</scope>
    <source>
        <tissue evidence="2">Leaves</tissue>
    </source>
</reference>
<comment type="caution">
    <text evidence="2">The sequence shown here is derived from an EMBL/GenBank/DDBJ whole genome shotgun (WGS) entry which is preliminary data.</text>
</comment>
<proteinExistence type="predicted"/>